<evidence type="ECO:0000313" key="2">
    <source>
        <dbReference type="Proteomes" id="UP000249739"/>
    </source>
</evidence>
<accession>A0A2W5HKV4</accession>
<comment type="caution">
    <text evidence="1">The sequence shown here is derived from an EMBL/GenBank/DDBJ whole genome shotgun (WGS) entry which is preliminary data.</text>
</comment>
<organism evidence="1 2">
    <name type="scientific">Micavibrio aeruginosavorus</name>
    <dbReference type="NCBI Taxonomy" id="349221"/>
    <lineage>
        <taxon>Bacteria</taxon>
        <taxon>Pseudomonadati</taxon>
        <taxon>Bdellovibrionota</taxon>
        <taxon>Bdellovibrionia</taxon>
        <taxon>Bdellovibrionales</taxon>
        <taxon>Pseudobdellovibrionaceae</taxon>
        <taxon>Micavibrio</taxon>
    </lineage>
</organism>
<evidence type="ECO:0000313" key="1">
    <source>
        <dbReference type="EMBL" id="PZP56312.1"/>
    </source>
</evidence>
<dbReference type="EMBL" id="QFOT01000030">
    <property type="protein sequence ID" value="PZP56312.1"/>
    <property type="molecule type" value="Genomic_DNA"/>
</dbReference>
<dbReference type="AlphaFoldDB" id="A0A2W5HKV4"/>
<proteinExistence type="predicted"/>
<protein>
    <submittedName>
        <fullName evidence="1">Uncharacterized protein</fullName>
    </submittedName>
</protein>
<reference evidence="1 2" key="1">
    <citation type="submission" date="2017-08" db="EMBL/GenBank/DDBJ databases">
        <title>Infants hospitalized years apart are colonized by the same room-sourced microbial strains.</title>
        <authorList>
            <person name="Brooks B."/>
            <person name="Olm M.R."/>
            <person name="Firek B.A."/>
            <person name="Baker R."/>
            <person name="Thomas B.C."/>
            <person name="Morowitz M.J."/>
            <person name="Banfield J.F."/>
        </authorList>
    </citation>
    <scope>NUCLEOTIDE SEQUENCE [LARGE SCALE GENOMIC DNA]</scope>
    <source>
        <strain evidence="1">S2_006_000_R2_64</strain>
    </source>
</reference>
<dbReference type="Proteomes" id="UP000249739">
    <property type="component" value="Unassembled WGS sequence"/>
</dbReference>
<sequence>MNFLIERADPCLDNAKEAYEQLDIMQQRIVDAAIIKRLCRSAYEATLRIYEARSCRNKSNLSDIFDKIVQDYTKPEKITLLRGYMIGLNKDGQSDIPLPAKEELEETETGYFPGRIKVSKALELADGGIRPECFDFVKVQLTPSAPIQIFMAAAG</sequence>
<gene>
    <name evidence="1" type="ORF">DI586_04105</name>
</gene>
<name>A0A2W5HKV4_9BACT</name>